<protein>
    <submittedName>
        <fullName evidence="1">Uncharacterized protein</fullName>
    </submittedName>
</protein>
<comment type="caution">
    <text evidence="1">The sequence shown here is derived from an EMBL/GenBank/DDBJ whole genome shotgun (WGS) entry which is preliminary data.</text>
</comment>
<accession>A0ACC0WV81</accession>
<dbReference type="Proteomes" id="UP001163321">
    <property type="component" value="Chromosome 1"/>
</dbReference>
<sequence>MNVSPYWNASKSVVKSSGLSELIHGDLMGPMRSRYINVYLLKVKSDAIERFKEYTAFMESHLSCRIKILRTDNGSEFCNKKFKKVCSSHVILHQTSAPYSPQQICLVERANWSLVEPARLSLYYQHADESFWGDAIITAAYTLNLLPNASCGDQTPYEIFWGEKSRLDPMRVFGSPGFCICGQIQECEVYYQGSSFYLSSLN</sequence>
<dbReference type="EMBL" id="CM047580">
    <property type="protein sequence ID" value="KAI9921768.1"/>
    <property type="molecule type" value="Genomic_DNA"/>
</dbReference>
<reference evidence="1 2" key="1">
    <citation type="journal article" date="2022" name="bioRxiv">
        <title>The genome of the oomycete Peronosclerospora sorghi, a cosmopolitan pathogen of maize and sorghum, is inflated with dispersed pseudogenes.</title>
        <authorList>
            <person name="Fletcher K."/>
            <person name="Martin F."/>
            <person name="Isakeit T."/>
            <person name="Cavanaugh K."/>
            <person name="Magill C."/>
            <person name="Michelmore R."/>
        </authorList>
    </citation>
    <scope>NUCLEOTIDE SEQUENCE [LARGE SCALE GENOMIC DNA]</scope>
    <source>
        <strain evidence="1">P6</strain>
    </source>
</reference>
<gene>
    <name evidence="1" type="ORF">PsorP6_001883</name>
</gene>
<proteinExistence type="predicted"/>
<evidence type="ECO:0000313" key="2">
    <source>
        <dbReference type="Proteomes" id="UP001163321"/>
    </source>
</evidence>
<evidence type="ECO:0000313" key="1">
    <source>
        <dbReference type="EMBL" id="KAI9921768.1"/>
    </source>
</evidence>
<organism evidence="1 2">
    <name type="scientific">Peronosclerospora sorghi</name>
    <dbReference type="NCBI Taxonomy" id="230839"/>
    <lineage>
        <taxon>Eukaryota</taxon>
        <taxon>Sar</taxon>
        <taxon>Stramenopiles</taxon>
        <taxon>Oomycota</taxon>
        <taxon>Peronosporomycetes</taxon>
        <taxon>Peronosporales</taxon>
        <taxon>Peronosporaceae</taxon>
        <taxon>Peronosclerospora</taxon>
    </lineage>
</organism>
<keyword evidence="2" id="KW-1185">Reference proteome</keyword>
<name>A0ACC0WV81_9STRA</name>